<evidence type="ECO:0000256" key="4">
    <source>
        <dbReference type="ARBA" id="ARBA00022475"/>
    </source>
</evidence>
<evidence type="ECO:0000256" key="3">
    <source>
        <dbReference type="ARBA" id="ARBA00022448"/>
    </source>
</evidence>
<dbReference type="GO" id="GO:0043190">
    <property type="term" value="C:ATP-binding cassette (ABC) transporter complex"/>
    <property type="evidence" value="ECO:0007669"/>
    <property type="project" value="InterPro"/>
</dbReference>
<feature type="transmembrane region" description="Helical" evidence="9">
    <location>
        <begin position="31"/>
        <end position="53"/>
    </location>
</feature>
<comment type="subcellular location">
    <subcellularLocation>
        <location evidence="1">Cell inner membrane</location>
        <topology evidence="1">Multi-pass membrane protein</topology>
    </subcellularLocation>
    <subcellularLocation>
        <location evidence="9">Cell membrane</location>
        <topology evidence="9">Multi-pass membrane protein</topology>
    </subcellularLocation>
</comment>
<comment type="caution">
    <text evidence="11">The sequence shown here is derived from an EMBL/GenBank/DDBJ whole genome shotgun (WGS) entry which is preliminary data.</text>
</comment>
<organism evidence="11 12">
    <name type="scientific">candidate division WS6 bacterium OLB20</name>
    <dbReference type="NCBI Taxonomy" id="1617426"/>
    <lineage>
        <taxon>Bacteria</taxon>
        <taxon>Candidatus Dojkabacteria</taxon>
    </lineage>
</organism>
<evidence type="ECO:0000256" key="7">
    <source>
        <dbReference type="ARBA" id="ARBA00022989"/>
    </source>
</evidence>
<accession>A0A136LVZ6</accession>
<dbReference type="PANTHER" id="PTHR30413:SF8">
    <property type="entry name" value="TRANSPORT PERMEASE PROTEIN"/>
    <property type="match status" value="1"/>
</dbReference>
<evidence type="ECO:0000256" key="2">
    <source>
        <dbReference type="ARBA" id="ARBA00007783"/>
    </source>
</evidence>
<dbReference type="EMBL" id="JYNZ01000006">
    <property type="protein sequence ID" value="KXK25830.1"/>
    <property type="molecule type" value="Genomic_DNA"/>
</dbReference>
<evidence type="ECO:0000256" key="5">
    <source>
        <dbReference type="ARBA" id="ARBA00022519"/>
    </source>
</evidence>
<sequence>MKQTLPKLKRNQIDLLKELIRSNLKLRYSDSILGVLWVLMKPLLNFLTLFFVFGAFRQGFSDDNFAARLMVGLIVYTYFQEGITIGMNSLINMSNIILKVNFPRNLAVLGSLLVSLVNFFINLLIILVLTLTISFVPDPVGTVYFFAIMFVLFIFMYSVSLISSILVIRIRDLQNIVPVMFQLLFWGSAIFYDIDELDGTIGDIVRANPIAIIIDACRNAVVDGQITYLPQFLALIAITLVMFVLARIYFSHQVKLVAEHI</sequence>
<keyword evidence="7 9" id="KW-1133">Transmembrane helix</keyword>
<evidence type="ECO:0000313" key="11">
    <source>
        <dbReference type="EMBL" id="KXK25830.1"/>
    </source>
</evidence>
<name>A0A136LVZ6_9BACT</name>
<keyword evidence="3 9" id="KW-0813">Transport</keyword>
<dbReference type="Pfam" id="PF01061">
    <property type="entry name" value="ABC2_membrane"/>
    <property type="match status" value="1"/>
</dbReference>
<dbReference type="AlphaFoldDB" id="A0A136LVZ6"/>
<evidence type="ECO:0000256" key="8">
    <source>
        <dbReference type="ARBA" id="ARBA00023136"/>
    </source>
</evidence>
<feature type="transmembrane region" description="Helical" evidence="9">
    <location>
        <begin position="106"/>
        <end position="131"/>
    </location>
</feature>
<evidence type="ECO:0000256" key="6">
    <source>
        <dbReference type="ARBA" id="ARBA00022692"/>
    </source>
</evidence>
<evidence type="ECO:0000313" key="12">
    <source>
        <dbReference type="Proteomes" id="UP000070457"/>
    </source>
</evidence>
<evidence type="ECO:0000259" key="10">
    <source>
        <dbReference type="PROSITE" id="PS51012"/>
    </source>
</evidence>
<evidence type="ECO:0000256" key="9">
    <source>
        <dbReference type="RuleBase" id="RU361157"/>
    </source>
</evidence>
<keyword evidence="6 9" id="KW-0812">Transmembrane</keyword>
<keyword evidence="4 9" id="KW-1003">Cell membrane</keyword>
<dbReference type="InterPro" id="IPR047817">
    <property type="entry name" value="ABC2_TM_bact-type"/>
</dbReference>
<dbReference type="InterPro" id="IPR000412">
    <property type="entry name" value="ABC_2_transport"/>
</dbReference>
<keyword evidence="8 9" id="KW-0472">Membrane</keyword>
<comment type="similarity">
    <text evidence="2 9">Belongs to the ABC-2 integral membrane protein family.</text>
</comment>
<evidence type="ECO:0000256" key="1">
    <source>
        <dbReference type="ARBA" id="ARBA00004429"/>
    </source>
</evidence>
<feature type="transmembrane region" description="Helical" evidence="9">
    <location>
        <begin position="228"/>
        <end position="250"/>
    </location>
</feature>
<dbReference type="GO" id="GO:0015920">
    <property type="term" value="P:lipopolysaccharide transport"/>
    <property type="evidence" value="ECO:0007669"/>
    <property type="project" value="TreeGrafter"/>
</dbReference>
<dbReference type="InterPro" id="IPR013525">
    <property type="entry name" value="ABC2_TM"/>
</dbReference>
<protein>
    <recommendedName>
        <fullName evidence="9">Transport permease protein</fullName>
    </recommendedName>
</protein>
<feature type="transmembrane region" description="Helical" evidence="9">
    <location>
        <begin position="65"/>
        <end position="85"/>
    </location>
</feature>
<dbReference type="PIRSF" id="PIRSF006648">
    <property type="entry name" value="DrrB"/>
    <property type="match status" value="1"/>
</dbReference>
<feature type="transmembrane region" description="Helical" evidence="9">
    <location>
        <begin position="143"/>
        <end position="168"/>
    </location>
</feature>
<gene>
    <name evidence="11" type="primary">tagG</name>
    <name evidence="11" type="ORF">TR69_WS6001001436</name>
</gene>
<dbReference type="PANTHER" id="PTHR30413">
    <property type="entry name" value="INNER MEMBRANE TRANSPORT PERMEASE"/>
    <property type="match status" value="1"/>
</dbReference>
<reference evidence="11 12" key="1">
    <citation type="submission" date="2015-02" db="EMBL/GenBank/DDBJ databases">
        <title>Improved understanding of the partial-nitritation anammox process through 23 genomes representing the majority of the microbial community.</title>
        <authorList>
            <person name="Speth D.R."/>
            <person name="In T Zandt M."/>
            <person name="Guerrero Cruz S."/>
            <person name="Jetten M.S."/>
            <person name="Dutilh B.E."/>
        </authorList>
    </citation>
    <scope>NUCLEOTIDE SEQUENCE [LARGE SCALE GENOMIC DNA]</scope>
    <source>
        <strain evidence="11">OLB20</strain>
    </source>
</reference>
<proteinExistence type="inferred from homology"/>
<dbReference type="Proteomes" id="UP000070457">
    <property type="component" value="Unassembled WGS sequence"/>
</dbReference>
<dbReference type="GO" id="GO:0140359">
    <property type="term" value="F:ABC-type transporter activity"/>
    <property type="evidence" value="ECO:0007669"/>
    <property type="project" value="InterPro"/>
</dbReference>
<dbReference type="PROSITE" id="PS51012">
    <property type="entry name" value="ABC_TM2"/>
    <property type="match status" value="1"/>
</dbReference>
<keyword evidence="5" id="KW-0997">Cell inner membrane</keyword>
<feature type="domain" description="ABC transmembrane type-2" evidence="10">
    <location>
        <begin position="33"/>
        <end position="253"/>
    </location>
</feature>
<dbReference type="STRING" id="1617426.TR69_WS6001001436"/>
<feature type="transmembrane region" description="Helical" evidence="9">
    <location>
        <begin position="175"/>
        <end position="192"/>
    </location>
</feature>